<dbReference type="Gene3D" id="2.60.40.10">
    <property type="entry name" value="Immunoglobulins"/>
    <property type="match status" value="2"/>
</dbReference>
<evidence type="ECO:0000256" key="8">
    <source>
        <dbReference type="RuleBase" id="RU003918"/>
    </source>
</evidence>
<dbReference type="RefSeq" id="WP_064587340.1">
    <property type="nucleotide sequence ID" value="NZ_CP015852.1"/>
</dbReference>
<keyword evidence="6 8" id="KW-0143">Chaperone</keyword>
<organism evidence="12 13">
    <name type="scientific">Pseudomonas koreensis</name>
    <dbReference type="NCBI Taxonomy" id="198620"/>
    <lineage>
        <taxon>Bacteria</taxon>
        <taxon>Pseudomonadati</taxon>
        <taxon>Pseudomonadota</taxon>
        <taxon>Gammaproteobacteria</taxon>
        <taxon>Pseudomonadales</taxon>
        <taxon>Pseudomonadaceae</taxon>
        <taxon>Pseudomonas</taxon>
    </lineage>
</organism>
<keyword evidence="3" id="KW-1029">Fimbrium biogenesis</keyword>
<dbReference type="PANTHER" id="PTHR30251:SF2">
    <property type="entry name" value="FIMBRIAL CHAPERONE YADV-RELATED"/>
    <property type="match status" value="1"/>
</dbReference>
<keyword evidence="7" id="KW-0393">Immunoglobulin domain</keyword>
<evidence type="ECO:0000313" key="13">
    <source>
        <dbReference type="Proteomes" id="UP000078142"/>
    </source>
</evidence>
<evidence type="ECO:0000259" key="11">
    <source>
        <dbReference type="Pfam" id="PF02753"/>
    </source>
</evidence>
<dbReference type="PANTHER" id="PTHR30251">
    <property type="entry name" value="PILUS ASSEMBLY CHAPERONE"/>
    <property type="match status" value="1"/>
</dbReference>
<name>A0AAC9FX43_9PSED</name>
<gene>
    <name evidence="12" type="ORF">A8L59_11810</name>
</gene>
<dbReference type="InterPro" id="IPR013783">
    <property type="entry name" value="Ig-like_fold"/>
</dbReference>
<dbReference type="PROSITE" id="PS00635">
    <property type="entry name" value="PILI_CHAPERONE"/>
    <property type="match status" value="1"/>
</dbReference>
<evidence type="ECO:0000313" key="12">
    <source>
        <dbReference type="EMBL" id="ANH98062.1"/>
    </source>
</evidence>
<evidence type="ECO:0000256" key="9">
    <source>
        <dbReference type="SAM" id="SignalP"/>
    </source>
</evidence>
<dbReference type="FunFam" id="2.60.40.10:FF:000458">
    <property type="entry name" value="Molecular chaperone FimC"/>
    <property type="match status" value="1"/>
</dbReference>
<dbReference type="AlphaFoldDB" id="A0AAC9FX43"/>
<evidence type="ECO:0000256" key="2">
    <source>
        <dbReference type="ARBA" id="ARBA00007399"/>
    </source>
</evidence>
<dbReference type="SUPFAM" id="SSF49354">
    <property type="entry name" value="PapD-like"/>
    <property type="match status" value="1"/>
</dbReference>
<dbReference type="PRINTS" id="PR00969">
    <property type="entry name" value="CHAPERONPILI"/>
</dbReference>
<feature type="signal peptide" evidence="9">
    <location>
        <begin position="1"/>
        <end position="25"/>
    </location>
</feature>
<sequence length="246" mass="26783">MRYASLFRVSAVLLLFMLMHAQAKAGVVITGTRLVYPASQKEVTVKLNNNGARPVLVQSWVDSGDIQSSPTSSKSPFVLSPPVSRIDPSKGQSLRLMFTGAALPTNKESVFWLNVLEIPPKAEGPTDLNMLQMAFRSRIKIFYRPDGLQGNPNEAMQQVQWKVVPADKGFALQAFNPSAFHLSQVELALTVGTQRFESENGMVGPGETKTFALPTLKAMPGAAAQVEFNAINDYGALVPLKQPLKP</sequence>
<dbReference type="GO" id="GO:0030288">
    <property type="term" value="C:outer membrane-bounded periplasmic space"/>
    <property type="evidence" value="ECO:0007669"/>
    <property type="project" value="InterPro"/>
</dbReference>
<feature type="domain" description="Pili assembly chaperone C-terminal" evidence="11">
    <location>
        <begin position="176"/>
        <end position="238"/>
    </location>
</feature>
<comment type="similarity">
    <text evidence="2 8">Belongs to the periplasmic pilus chaperone family.</text>
</comment>
<dbReference type="Proteomes" id="UP000078142">
    <property type="component" value="Chromosome"/>
</dbReference>
<dbReference type="Pfam" id="PF00345">
    <property type="entry name" value="PapD_N"/>
    <property type="match status" value="1"/>
</dbReference>
<keyword evidence="5" id="KW-0574">Periplasm</keyword>
<reference evidence="12 13" key="1">
    <citation type="submission" date="2016-05" db="EMBL/GenBank/DDBJ databases">
        <authorList>
            <person name="Wang S."/>
            <person name="Zhu B."/>
        </authorList>
    </citation>
    <scope>NUCLEOTIDE SEQUENCE [LARGE SCALE GENOMIC DNA]</scope>
    <source>
        <strain evidence="12 13">CRS05-R5</strain>
    </source>
</reference>
<dbReference type="Pfam" id="PF02753">
    <property type="entry name" value="PapD_C"/>
    <property type="match status" value="1"/>
</dbReference>
<evidence type="ECO:0000256" key="4">
    <source>
        <dbReference type="ARBA" id="ARBA00022729"/>
    </source>
</evidence>
<dbReference type="InterPro" id="IPR016147">
    <property type="entry name" value="Pili_assmbl_chaperone_N"/>
</dbReference>
<accession>A0AAC9FX43</accession>
<keyword evidence="4 9" id="KW-0732">Signal</keyword>
<evidence type="ECO:0000256" key="6">
    <source>
        <dbReference type="ARBA" id="ARBA00023186"/>
    </source>
</evidence>
<protein>
    <submittedName>
        <fullName evidence="12">Molecular chaperone EcpD</fullName>
    </submittedName>
</protein>
<dbReference type="InterPro" id="IPR050643">
    <property type="entry name" value="Periplasmic_pilus_chap"/>
</dbReference>
<evidence type="ECO:0000256" key="5">
    <source>
        <dbReference type="ARBA" id="ARBA00022764"/>
    </source>
</evidence>
<dbReference type="GeneID" id="93489069"/>
<evidence type="ECO:0000256" key="1">
    <source>
        <dbReference type="ARBA" id="ARBA00004418"/>
    </source>
</evidence>
<evidence type="ECO:0000259" key="10">
    <source>
        <dbReference type="Pfam" id="PF00345"/>
    </source>
</evidence>
<dbReference type="GO" id="GO:0071555">
    <property type="term" value="P:cell wall organization"/>
    <property type="evidence" value="ECO:0007669"/>
    <property type="project" value="InterPro"/>
</dbReference>
<evidence type="ECO:0000256" key="3">
    <source>
        <dbReference type="ARBA" id="ARBA00022558"/>
    </source>
</evidence>
<feature type="domain" description="Pili assembly chaperone N-terminal" evidence="10">
    <location>
        <begin position="26"/>
        <end position="148"/>
    </location>
</feature>
<dbReference type="InterPro" id="IPR018046">
    <property type="entry name" value="Pili_assmbl_chaperone_CS"/>
</dbReference>
<dbReference type="EMBL" id="CP015852">
    <property type="protein sequence ID" value="ANH98062.1"/>
    <property type="molecule type" value="Genomic_DNA"/>
</dbReference>
<comment type="subcellular location">
    <subcellularLocation>
        <location evidence="1 8">Periplasm</location>
    </subcellularLocation>
</comment>
<dbReference type="InterPro" id="IPR016148">
    <property type="entry name" value="Pili_assmbl_chaperone_C"/>
</dbReference>
<dbReference type="InterPro" id="IPR008962">
    <property type="entry name" value="PapD-like_sf"/>
</dbReference>
<dbReference type="InterPro" id="IPR001829">
    <property type="entry name" value="Pili_assmbl_chaperone_bac"/>
</dbReference>
<dbReference type="SUPFAM" id="SSF49584">
    <property type="entry name" value="Periplasmic chaperone C-domain"/>
    <property type="match status" value="1"/>
</dbReference>
<dbReference type="InterPro" id="IPR036316">
    <property type="entry name" value="Pili_assmbl_chap_C_dom_sf"/>
</dbReference>
<evidence type="ECO:0000256" key="7">
    <source>
        <dbReference type="ARBA" id="ARBA00023319"/>
    </source>
</evidence>
<proteinExistence type="inferred from homology"/>
<feature type="chain" id="PRO_5042169087" evidence="9">
    <location>
        <begin position="26"/>
        <end position="246"/>
    </location>
</feature>